<keyword evidence="6" id="KW-1185">Reference proteome</keyword>
<evidence type="ECO:0000259" key="4">
    <source>
        <dbReference type="PROSITE" id="PS50056"/>
    </source>
</evidence>
<dbReference type="InterPro" id="IPR000387">
    <property type="entry name" value="Tyr_Pase_dom"/>
</dbReference>
<proteinExistence type="predicted"/>
<dbReference type="PANTHER" id="PTHR46274">
    <property type="entry name" value="PHOSPHATIDYLINOSITOL PHOSPHATASE"/>
    <property type="match status" value="1"/>
</dbReference>
<evidence type="ECO:0000256" key="2">
    <source>
        <dbReference type="ARBA" id="ARBA00022912"/>
    </source>
</evidence>
<keyword evidence="1" id="KW-0378">Hydrolase</keyword>
<feature type="domain" description="Tyrosine specific protein phosphatases" evidence="4">
    <location>
        <begin position="93"/>
        <end position="162"/>
    </location>
</feature>
<dbReference type="Proteomes" id="UP000318017">
    <property type="component" value="Chromosome"/>
</dbReference>
<dbReference type="Pfam" id="PF00782">
    <property type="entry name" value="DSPc"/>
    <property type="match status" value="1"/>
</dbReference>
<evidence type="ECO:0000313" key="6">
    <source>
        <dbReference type="Proteomes" id="UP000318017"/>
    </source>
</evidence>
<dbReference type="KEGG" id="ahel:Q31a_26160"/>
<dbReference type="Gene3D" id="3.90.190.10">
    <property type="entry name" value="Protein tyrosine phosphatase superfamily"/>
    <property type="match status" value="1"/>
</dbReference>
<keyword evidence="2" id="KW-0904">Protein phosphatase</keyword>
<evidence type="ECO:0000259" key="3">
    <source>
        <dbReference type="PROSITE" id="PS50054"/>
    </source>
</evidence>
<dbReference type="PANTHER" id="PTHR46274:SF6">
    <property type="entry name" value="TYR_PHOSPHATASE_2 DOMAIN-CONTAINING PROTEIN"/>
    <property type="match status" value="1"/>
</dbReference>
<feature type="domain" description="Tyrosine-protein phosphatase" evidence="3">
    <location>
        <begin position="29"/>
        <end position="173"/>
    </location>
</feature>
<dbReference type="AlphaFoldDB" id="A0A518G6T7"/>
<dbReference type="GO" id="GO:0004721">
    <property type="term" value="F:phosphoprotein phosphatase activity"/>
    <property type="evidence" value="ECO:0007669"/>
    <property type="project" value="UniProtKB-KW"/>
</dbReference>
<dbReference type="InterPro" id="IPR029021">
    <property type="entry name" value="Prot-tyrosine_phosphatase-like"/>
</dbReference>
<evidence type="ECO:0008006" key="7">
    <source>
        <dbReference type="Google" id="ProtNLM"/>
    </source>
</evidence>
<dbReference type="PROSITE" id="PS50054">
    <property type="entry name" value="TYR_PHOSPHATASE_DUAL"/>
    <property type="match status" value="1"/>
</dbReference>
<name>A0A518G6T7_9BACT</name>
<dbReference type="InterPro" id="IPR020422">
    <property type="entry name" value="TYR_PHOSPHATASE_DUAL_dom"/>
</dbReference>
<evidence type="ECO:0000256" key="1">
    <source>
        <dbReference type="ARBA" id="ARBA00022801"/>
    </source>
</evidence>
<evidence type="ECO:0000313" key="5">
    <source>
        <dbReference type="EMBL" id="QDV24300.1"/>
    </source>
</evidence>
<sequence>MQRWVAHAIFFPTLAYNYLLGRVLRTRQWWNHVDPQVILGARPFPSDAKKLQALGVTGVVNMCEEYAGPREQYAQCGIEQLWLPTVDFNHPSREFVEQGAAFIEQHVKQQGTVYVHCKAGRARSATIVLWWLVKYRGLSLEAAQQQMLDARPHVNPHIAQRPVIQELYRDLQAATTQLPNESA</sequence>
<dbReference type="InterPro" id="IPR016130">
    <property type="entry name" value="Tyr_Pase_AS"/>
</dbReference>
<organism evidence="5 6">
    <name type="scientific">Aureliella helgolandensis</name>
    <dbReference type="NCBI Taxonomy" id="2527968"/>
    <lineage>
        <taxon>Bacteria</taxon>
        <taxon>Pseudomonadati</taxon>
        <taxon>Planctomycetota</taxon>
        <taxon>Planctomycetia</taxon>
        <taxon>Pirellulales</taxon>
        <taxon>Pirellulaceae</taxon>
        <taxon>Aureliella</taxon>
    </lineage>
</organism>
<dbReference type="EMBL" id="CP036298">
    <property type="protein sequence ID" value="QDV24300.1"/>
    <property type="molecule type" value="Genomic_DNA"/>
</dbReference>
<gene>
    <name evidence="5" type="ORF">Q31a_26160</name>
</gene>
<dbReference type="RefSeq" id="WP_145077831.1">
    <property type="nucleotide sequence ID" value="NZ_CP036298.1"/>
</dbReference>
<dbReference type="FunFam" id="3.90.190.10:FF:000157">
    <property type="entry name" value="Protein-tyrosine phosphatase"/>
    <property type="match status" value="1"/>
</dbReference>
<accession>A0A518G6T7</accession>
<reference evidence="5 6" key="1">
    <citation type="submission" date="2019-02" db="EMBL/GenBank/DDBJ databases">
        <title>Deep-cultivation of Planctomycetes and their phenomic and genomic characterization uncovers novel biology.</title>
        <authorList>
            <person name="Wiegand S."/>
            <person name="Jogler M."/>
            <person name="Boedeker C."/>
            <person name="Pinto D."/>
            <person name="Vollmers J."/>
            <person name="Rivas-Marin E."/>
            <person name="Kohn T."/>
            <person name="Peeters S.H."/>
            <person name="Heuer A."/>
            <person name="Rast P."/>
            <person name="Oberbeckmann S."/>
            <person name="Bunk B."/>
            <person name="Jeske O."/>
            <person name="Meyerdierks A."/>
            <person name="Storesund J.E."/>
            <person name="Kallscheuer N."/>
            <person name="Luecker S."/>
            <person name="Lage O.M."/>
            <person name="Pohl T."/>
            <person name="Merkel B.J."/>
            <person name="Hornburger P."/>
            <person name="Mueller R.-W."/>
            <person name="Bruemmer F."/>
            <person name="Labrenz M."/>
            <person name="Spormann A.M."/>
            <person name="Op den Camp H."/>
            <person name="Overmann J."/>
            <person name="Amann R."/>
            <person name="Jetten M.S.M."/>
            <person name="Mascher T."/>
            <person name="Medema M.H."/>
            <person name="Devos D.P."/>
            <person name="Kaster A.-K."/>
            <person name="Ovreas L."/>
            <person name="Rohde M."/>
            <person name="Galperin M.Y."/>
            <person name="Jogler C."/>
        </authorList>
    </citation>
    <scope>NUCLEOTIDE SEQUENCE [LARGE SCALE GENOMIC DNA]</scope>
    <source>
        <strain evidence="5 6">Q31a</strain>
    </source>
</reference>
<dbReference type="PROSITE" id="PS00383">
    <property type="entry name" value="TYR_PHOSPHATASE_1"/>
    <property type="match status" value="1"/>
</dbReference>
<dbReference type="PROSITE" id="PS50056">
    <property type="entry name" value="TYR_PHOSPHATASE_2"/>
    <property type="match status" value="1"/>
</dbReference>
<protein>
    <recommendedName>
        <fullName evidence="7">Dual specificity phosphatase, catalytic domain</fullName>
    </recommendedName>
</protein>
<dbReference type="InterPro" id="IPR000340">
    <property type="entry name" value="Dual-sp_phosphatase_cat-dom"/>
</dbReference>
<dbReference type="SUPFAM" id="SSF52799">
    <property type="entry name" value="(Phosphotyrosine protein) phosphatases II"/>
    <property type="match status" value="1"/>
</dbReference>
<dbReference type="OrthoDB" id="9806482at2"/>
<dbReference type="SMART" id="SM00195">
    <property type="entry name" value="DSPc"/>
    <property type="match status" value="1"/>
</dbReference>